<keyword evidence="2" id="KW-0813">Transport</keyword>
<evidence type="ECO:0000256" key="8">
    <source>
        <dbReference type="SAM" id="Phobius"/>
    </source>
</evidence>
<reference evidence="9 10" key="1">
    <citation type="journal article" date="2015" name="Genome Biol. Evol.">
        <title>Phylogenomic analyses indicate that early fungi evolved digesting cell walls of algal ancestors of land plants.</title>
        <authorList>
            <person name="Chang Y."/>
            <person name="Wang S."/>
            <person name="Sekimoto S."/>
            <person name="Aerts A.L."/>
            <person name="Choi C."/>
            <person name="Clum A."/>
            <person name="LaButti K.M."/>
            <person name="Lindquist E.A."/>
            <person name="Yee Ngan C."/>
            <person name="Ohm R.A."/>
            <person name="Salamov A.A."/>
            <person name="Grigoriev I.V."/>
            <person name="Spatafora J.W."/>
            <person name="Berbee M.L."/>
        </authorList>
    </citation>
    <scope>NUCLEOTIDE SEQUENCE [LARGE SCALE GENOMIC DNA]</scope>
    <source>
        <strain evidence="9 10">NRRL 1564</strain>
    </source>
</reference>
<accession>A0A2G5BHE7</accession>
<dbReference type="GO" id="GO:0005886">
    <property type="term" value="C:plasma membrane"/>
    <property type="evidence" value="ECO:0007669"/>
    <property type="project" value="UniProtKB-SubCell"/>
</dbReference>
<sequence>MIIDTATPNNRVKAFWFVWPDALHYRGSIIRLSFPAVLMMTGYGVGIAFLIRQYEYMAIQLTIMTPVAVVLSLLLVFRTNSAYDRYWEGRKIWQDLKVTSRNMIRNVWCGMQEKSAEDSARKRQALKEVAALVISIKHYIRGEDGLEYADYDGLLTPEFRMRVMTQGNNYTYGAIGDSVGHNSPQVGGSSTEIRIQQQQGNEGWERTTDIPLPSKIMYEIQKSVEYMQTNGLVPAQLYVNMLNLVNGLGGLIGGCERIISTPIPLAYHIHLHHSLYLYLMVLPWSTGSMGLAKCIILQAIISFMMIGIDAISREIQNPFGYDANDLPLDAFCESLLVELSYALTHRTPTLPENTEDTLSENSKAVKDAIMNKDCSGATTAPCGGS</sequence>
<dbReference type="Pfam" id="PF25539">
    <property type="entry name" value="Bestrophin_2"/>
    <property type="match status" value="1"/>
</dbReference>
<evidence type="ECO:0000313" key="10">
    <source>
        <dbReference type="Proteomes" id="UP000242474"/>
    </source>
</evidence>
<keyword evidence="4 8" id="KW-0812">Transmembrane</keyword>
<gene>
    <name evidence="9" type="ORF">COEREDRAFT_79898</name>
</gene>
<evidence type="ECO:0000256" key="7">
    <source>
        <dbReference type="ARBA" id="ARBA00023136"/>
    </source>
</evidence>
<keyword evidence="5 8" id="KW-1133">Transmembrane helix</keyword>
<evidence type="ECO:0000256" key="3">
    <source>
        <dbReference type="ARBA" id="ARBA00022475"/>
    </source>
</evidence>
<evidence type="ECO:0000256" key="2">
    <source>
        <dbReference type="ARBA" id="ARBA00022448"/>
    </source>
</evidence>
<dbReference type="Proteomes" id="UP000242474">
    <property type="component" value="Unassembled WGS sequence"/>
</dbReference>
<dbReference type="AlphaFoldDB" id="A0A2G5BHE7"/>
<keyword evidence="7 8" id="KW-0472">Membrane</keyword>
<dbReference type="PANTHER" id="PTHR33281:SF19">
    <property type="entry name" value="VOLTAGE-DEPENDENT ANION CHANNEL-FORMING PROTEIN YNEE"/>
    <property type="match status" value="1"/>
</dbReference>
<dbReference type="OrthoDB" id="1368at2759"/>
<evidence type="ECO:0000256" key="5">
    <source>
        <dbReference type="ARBA" id="ARBA00022989"/>
    </source>
</evidence>
<dbReference type="PANTHER" id="PTHR33281">
    <property type="entry name" value="UPF0187 PROTEIN YNEE"/>
    <property type="match status" value="1"/>
</dbReference>
<feature type="transmembrane region" description="Helical" evidence="8">
    <location>
        <begin position="32"/>
        <end position="51"/>
    </location>
</feature>
<comment type="subcellular location">
    <subcellularLocation>
        <location evidence="1">Cell membrane</location>
        <topology evidence="1">Multi-pass membrane protein</topology>
    </subcellularLocation>
</comment>
<protein>
    <submittedName>
        <fullName evidence="9">UPF0187-domain-containing protein</fullName>
    </submittedName>
</protein>
<dbReference type="EMBL" id="KZ303490">
    <property type="protein sequence ID" value="PIA18433.1"/>
    <property type="molecule type" value="Genomic_DNA"/>
</dbReference>
<name>A0A2G5BHE7_COERN</name>
<feature type="transmembrane region" description="Helical" evidence="8">
    <location>
        <begin position="57"/>
        <end position="77"/>
    </location>
</feature>
<dbReference type="STRING" id="763665.A0A2G5BHE7"/>
<keyword evidence="3" id="KW-1003">Cell membrane</keyword>
<evidence type="ECO:0000256" key="1">
    <source>
        <dbReference type="ARBA" id="ARBA00004651"/>
    </source>
</evidence>
<organism evidence="9 10">
    <name type="scientific">Coemansia reversa (strain ATCC 12441 / NRRL 1564)</name>
    <dbReference type="NCBI Taxonomy" id="763665"/>
    <lineage>
        <taxon>Eukaryota</taxon>
        <taxon>Fungi</taxon>
        <taxon>Fungi incertae sedis</taxon>
        <taxon>Zoopagomycota</taxon>
        <taxon>Kickxellomycotina</taxon>
        <taxon>Kickxellomycetes</taxon>
        <taxon>Kickxellales</taxon>
        <taxon>Kickxellaceae</taxon>
        <taxon>Coemansia</taxon>
    </lineage>
</organism>
<evidence type="ECO:0000313" key="9">
    <source>
        <dbReference type="EMBL" id="PIA18433.1"/>
    </source>
</evidence>
<evidence type="ECO:0000256" key="6">
    <source>
        <dbReference type="ARBA" id="ARBA00023065"/>
    </source>
</evidence>
<dbReference type="GO" id="GO:0005254">
    <property type="term" value="F:chloride channel activity"/>
    <property type="evidence" value="ECO:0007669"/>
    <property type="project" value="InterPro"/>
</dbReference>
<proteinExistence type="predicted"/>
<keyword evidence="10" id="KW-1185">Reference proteome</keyword>
<evidence type="ECO:0000256" key="4">
    <source>
        <dbReference type="ARBA" id="ARBA00022692"/>
    </source>
</evidence>
<dbReference type="InterPro" id="IPR044669">
    <property type="entry name" value="YneE/VCCN1/2-like"/>
</dbReference>
<keyword evidence="6" id="KW-0406">Ion transport</keyword>